<organism evidence="2 3">
    <name type="scientific">Allacma fusca</name>
    <dbReference type="NCBI Taxonomy" id="39272"/>
    <lineage>
        <taxon>Eukaryota</taxon>
        <taxon>Metazoa</taxon>
        <taxon>Ecdysozoa</taxon>
        <taxon>Arthropoda</taxon>
        <taxon>Hexapoda</taxon>
        <taxon>Collembola</taxon>
        <taxon>Symphypleona</taxon>
        <taxon>Sminthuridae</taxon>
        <taxon>Allacma</taxon>
    </lineage>
</organism>
<name>A0A8J2PXM8_9HEXA</name>
<evidence type="ECO:0000256" key="1">
    <source>
        <dbReference type="SAM" id="MobiDB-lite"/>
    </source>
</evidence>
<proteinExistence type="predicted"/>
<sequence length="20" mass="2317">EFLFSKNLNYQEGGTQQSLL</sequence>
<dbReference type="AlphaFoldDB" id="A0A8J2PXM8"/>
<dbReference type="Proteomes" id="UP000708208">
    <property type="component" value="Unassembled WGS sequence"/>
</dbReference>
<protein>
    <submittedName>
        <fullName evidence="2">Uncharacterized protein</fullName>
    </submittedName>
</protein>
<evidence type="ECO:0000313" key="2">
    <source>
        <dbReference type="EMBL" id="CAG7825810.1"/>
    </source>
</evidence>
<gene>
    <name evidence="2" type="ORF">AFUS01_LOCUS35899</name>
</gene>
<dbReference type="EMBL" id="CAJVCH010537603">
    <property type="protein sequence ID" value="CAG7825810.1"/>
    <property type="molecule type" value="Genomic_DNA"/>
</dbReference>
<accession>A0A8J2PXM8</accession>
<evidence type="ECO:0000313" key="3">
    <source>
        <dbReference type="Proteomes" id="UP000708208"/>
    </source>
</evidence>
<feature type="region of interest" description="Disordered" evidence="1">
    <location>
        <begin position="1"/>
        <end position="20"/>
    </location>
</feature>
<comment type="caution">
    <text evidence="2">The sequence shown here is derived from an EMBL/GenBank/DDBJ whole genome shotgun (WGS) entry which is preliminary data.</text>
</comment>
<keyword evidence="3" id="KW-1185">Reference proteome</keyword>
<reference evidence="2" key="1">
    <citation type="submission" date="2021-06" db="EMBL/GenBank/DDBJ databases">
        <authorList>
            <person name="Hodson N. C."/>
            <person name="Mongue J. A."/>
            <person name="Jaron S. K."/>
        </authorList>
    </citation>
    <scope>NUCLEOTIDE SEQUENCE</scope>
</reference>
<feature type="non-terminal residue" evidence="2">
    <location>
        <position position="1"/>
    </location>
</feature>